<dbReference type="AlphaFoldDB" id="A0A060HIK0"/>
<dbReference type="CDD" id="cd12797">
    <property type="entry name" value="M23_peptidase"/>
    <property type="match status" value="1"/>
</dbReference>
<dbReference type="Proteomes" id="UP000027093">
    <property type="component" value="Chromosome"/>
</dbReference>
<dbReference type="InterPro" id="IPR011055">
    <property type="entry name" value="Dup_hybrid_motif"/>
</dbReference>
<dbReference type="EMBL" id="CP007536">
    <property type="protein sequence ID" value="AIC15353.1"/>
    <property type="molecule type" value="Genomic_DNA"/>
</dbReference>
<name>A0A060HIK0_9ARCH</name>
<sequence length="541" mass="60725">MAGTIYAAAWRPGTGAQWWVSGKSYADFKKIDKDYFNKGLRLVDLEIHNGKFAGIWRPGTGAQWWVYGKTYAEFKAIDKGYFDDGLRLTNLHIYNGKYAGVWRPGTGAQWWTSGKTYSEFKAIDKKYFDDGLRLVDLEVRDGKYAGVWRPGTGAQWWTSGKTFSEFKALDKGYFDKGLRLTDLNITNGKYSAVWRPGTGAQWWVSGYDTEAFVSRDKEYFDKGLRLVRMALSDSACDGKCMNQVVMPEGSYNYGITRTKIHCPGLPNTCGNPGAGEVVYYRWPVTLQGDRRYARLSALYFDGAPFTLPFTDKKVVRGGTWLYKPGSWHHAIDYYRNDGKKFGVVAAASGTVVHIGWDWWSGNTIVVSHDAGGVKDAFRTVYMHLANGPSADCKASWAQTVPNLSEPRLSQFKKYLNDTGCKKDGSGTPQEKYWGKESEKIDTGMLGKKVDRGAFLGWAGDTAPGGCGCTSDEVDYEWKGGTNTHLHIFFARRDPSDNEWYFIDPYGIYGPPECYPKNLTDPISTPCARYSISWKGGKPQYP</sequence>
<gene>
    <name evidence="1" type="ORF">NVIE_011220</name>
</gene>
<dbReference type="SUPFAM" id="SSF51261">
    <property type="entry name" value="Duplicated hybrid motif"/>
    <property type="match status" value="1"/>
</dbReference>
<protein>
    <submittedName>
        <fullName evidence="1">Uncharacterized protein</fullName>
    </submittedName>
</protein>
<dbReference type="Gene3D" id="2.70.70.10">
    <property type="entry name" value="Glucose Permease (Domain IIA)"/>
    <property type="match status" value="1"/>
</dbReference>
<dbReference type="HOGENOM" id="CLU_503112_0_0_2"/>
<organism evidence="1 2">
    <name type="scientific">Nitrososphaera viennensis EN76</name>
    <dbReference type="NCBI Taxonomy" id="926571"/>
    <lineage>
        <taxon>Archaea</taxon>
        <taxon>Nitrososphaerota</taxon>
        <taxon>Nitrososphaeria</taxon>
        <taxon>Nitrososphaerales</taxon>
        <taxon>Nitrososphaeraceae</taxon>
        <taxon>Nitrososphaera</taxon>
    </lineage>
</organism>
<evidence type="ECO:0000313" key="1">
    <source>
        <dbReference type="EMBL" id="AIC15353.1"/>
    </source>
</evidence>
<dbReference type="KEGG" id="nvn:NVIE_011220"/>
<dbReference type="RefSeq" id="WP_075054377.1">
    <property type="nucleotide sequence ID" value="NZ_CP007536.1"/>
</dbReference>
<keyword evidence="2" id="KW-1185">Reference proteome</keyword>
<proteinExistence type="predicted"/>
<reference evidence="1 2" key="1">
    <citation type="journal article" date="2014" name="Int. J. Syst. Evol. Microbiol.">
        <title>Nitrososphaera viennensis gen. nov., sp. nov., an aerobic and mesophilic, ammonia-oxidizing archaeon from soil and a member of the archaeal phylum Thaumarchaeota.</title>
        <authorList>
            <person name="Stieglmeier M."/>
            <person name="Klingl A."/>
            <person name="Alves R.J."/>
            <person name="Rittmann S.K."/>
            <person name="Melcher M."/>
            <person name="Leisch N."/>
            <person name="Schleper C."/>
        </authorList>
    </citation>
    <scope>NUCLEOTIDE SEQUENCE [LARGE SCALE GENOMIC DNA]</scope>
    <source>
        <strain evidence="1">EN76</strain>
    </source>
</reference>
<dbReference type="GeneID" id="74946379"/>
<accession>A0A060HIK0</accession>
<evidence type="ECO:0000313" key="2">
    <source>
        <dbReference type="Proteomes" id="UP000027093"/>
    </source>
</evidence>